<proteinExistence type="inferred from homology"/>
<dbReference type="PANTHER" id="PTHR22683">
    <property type="entry name" value="SPORULATION PROTEIN RELATED"/>
    <property type="match status" value="1"/>
</dbReference>
<dbReference type="AlphaFoldDB" id="A0A1T4JHX3"/>
<feature type="compositionally biased region" description="Acidic residues" evidence="6">
    <location>
        <begin position="439"/>
        <end position="450"/>
    </location>
</feature>
<gene>
    <name evidence="9" type="ORF">SAMN02745149_00266</name>
</gene>
<dbReference type="InterPro" id="IPR036390">
    <property type="entry name" value="WH_DNA-bd_sf"/>
</dbReference>
<dbReference type="InterPro" id="IPR050206">
    <property type="entry name" value="FtsK/SpoIIIE/SftA"/>
</dbReference>
<dbReference type="InterPro" id="IPR003593">
    <property type="entry name" value="AAA+_ATPase"/>
</dbReference>
<dbReference type="PROSITE" id="PS50901">
    <property type="entry name" value="FTSK"/>
    <property type="match status" value="1"/>
</dbReference>
<keyword evidence="7" id="KW-1133">Transmembrane helix</keyword>
<dbReference type="SMART" id="SM00382">
    <property type="entry name" value="AAA"/>
    <property type="match status" value="1"/>
</dbReference>
<dbReference type="SUPFAM" id="SSF52540">
    <property type="entry name" value="P-loop containing nucleoside triphosphate hydrolases"/>
    <property type="match status" value="1"/>
</dbReference>
<reference evidence="9 10" key="1">
    <citation type="submission" date="2017-02" db="EMBL/GenBank/DDBJ databases">
        <authorList>
            <person name="Peterson S.W."/>
        </authorList>
    </citation>
    <scope>NUCLEOTIDE SEQUENCE [LARGE SCALE GENOMIC DNA]</scope>
    <source>
        <strain evidence="9 10">ATCC BAA-908</strain>
    </source>
</reference>
<evidence type="ECO:0000256" key="5">
    <source>
        <dbReference type="PROSITE-ProRule" id="PRU00289"/>
    </source>
</evidence>
<keyword evidence="3 5" id="KW-0067">ATP-binding</keyword>
<accession>A0A1T4JHX3</accession>
<evidence type="ECO:0000313" key="9">
    <source>
        <dbReference type="EMBL" id="SJZ29770.1"/>
    </source>
</evidence>
<dbReference type="CDD" id="cd01127">
    <property type="entry name" value="TrwB_TraG_TraD_VirD4"/>
    <property type="match status" value="1"/>
</dbReference>
<organism evidence="9 10">
    <name type="scientific">Treponema porcinum</name>
    <dbReference type="NCBI Taxonomy" id="261392"/>
    <lineage>
        <taxon>Bacteria</taxon>
        <taxon>Pseudomonadati</taxon>
        <taxon>Spirochaetota</taxon>
        <taxon>Spirochaetia</taxon>
        <taxon>Spirochaetales</taxon>
        <taxon>Treponemataceae</taxon>
        <taxon>Treponema</taxon>
    </lineage>
</organism>
<feature type="binding site" evidence="5">
    <location>
        <begin position="707"/>
        <end position="714"/>
    </location>
    <ligand>
        <name>ATP</name>
        <dbReference type="ChEBI" id="CHEBI:30616"/>
    </ligand>
</feature>
<dbReference type="InterPro" id="IPR002543">
    <property type="entry name" value="FtsK_dom"/>
</dbReference>
<dbReference type="Gene3D" id="3.40.50.300">
    <property type="entry name" value="P-loop containing nucleotide triphosphate hydrolases"/>
    <property type="match status" value="1"/>
</dbReference>
<feature type="compositionally biased region" description="Acidic residues" evidence="6">
    <location>
        <begin position="317"/>
        <end position="340"/>
    </location>
</feature>
<dbReference type="InterPro" id="IPR041027">
    <property type="entry name" value="FtsK_alpha"/>
</dbReference>
<dbReference type="STRING" id="261392.SAMN02745149_00266"/>
<keyword evidence="4" id="KW-0238">DNA-binding</keyword>
<feature type="compositionally biased region" description="Low complexity" evidence="6">
    <location>
        <begin position="535"/>
        <end position="548"/>
    </location>
</feature>
<keyword evidence="10" id="KW-1185">Reference proteome</keyword>
<dbReference type="Proteomes" id="UP000190423">
    <property type="component" value="Unassembled WGS sequence"/>
</dbReference>
<comment type="similarity">
    <text evidence="1">Belongs to the FtsK/SpoIIIE/SftA family.</text>
</comment>
<feature type="compositionally biased region" description="Acidic residues" evidence="6">
    <location>
        <begin position="354"/>
        <end position="365"/>
    </location>
</feature>
<dbReference type="PANTHER" id="PTHR22683:SF41">
    <property type="entry name" value="DNA TRANSLOCASE FTSK"/>
    <property type="match status" value="1"/>
</dbReference>
<dbReference type="EMBL" id="FUWG01000002">
    <property type="protein sequence ID" value="SJZ29770.1"/>
    <property type="molecule type" value="Genomic_DNA"/>
</dbReference>
<dbReference type="InterPro" id="IPR027417">
    <property type="entry name" value="P-loop_NTPase"/>
</dbReference>
<evidence type="ECO:0000256" key="1">
    <source>
        <dbReference type="ARBA" id="ARBA00006474"/>
    </source>
</evidence>
<dbReference type="OrthoDB" id="9807790at2"/>
<feature type="region of interest" description="Disordered" evidence="6">
    <location>
        <begin position="147"/>
        <end position="173"/>
    </location>
</feature>
<dbReference type="InterPro" id="IPR036388">
    <property type="entry name" value="WH-like_DNA-bd_sf"/>
</dbReference>
<dbReference type="SUPFAM" id="SSF46785">
    <property type="entry name" value="Winged helix' DNA-binding domain"/>
    <property type="match status" value="1"/>
</dbReference>
<evidence type="ECO:0000259" key="8">
    <source>
        <dbReference type="PROSITE" id="PS50901"/>
    </source>
</evidence>
<feature type="region of interest" description="Disordered" evidence="6">
    <location>
        <begin position="439"/>
        <end position="488"/>
    </location>
</feature>
<protein>
    <submittedName>
        <fullName evidence="9">DNA segregation ATPase FtsK/SpoIIIE, S-DNA-T family</fullName>
    </submittedName>
</protein>
<evidence type="ECO:0000256" key="2">
    <source>
        <dbReference type="ARBA" id="ARBA00022741"/>
    </source>
</evidence>
<dbReference type="Pfam" id="PF01580">
    <property type="entry name" value="FtsK_SpoIIIE"/>
    <property type="match status" value="1"/>
</dbReference>
<feature type="compositionally biased region" description="Basic and acidic residues" evidence="6">
    <location>
        <begin position="273"/>
        <end position="283"/>
    </location>
</feature>
<feature type="compositionally biased region" description="Acidic residues" evidence="6">
    <location>
        <begin position="395"/>
        <end position="409"/>
    </location>
</feature>
<feature type="transmembrane region" description="Helical" evidence="7">
    <location>
        <begin position="54"/>
        <end position="74"/>
    </location>
</feature>
<keyword evidence="7" id="KW-0472">Membrane</keyword>
<feature type="region of interest" description="Disordered" evidence="6">
    <location>
        <begin position="508"/>
        <end position="551"/>
    </location>
</feature>
<dbReference type="InterPro" id="IPR018541">
    <property type="entry name" value="Ftsk_gamma"/>
</dbReference>
<dbReference type="RefSeq" id="WP_078932176.1">
    <property type="nucleotide sequence ID" value="NZ_FUWG01000002.1"/>
</dbReference>
<keyword evidence="2 5" id="KW-0547">Nucleotide-binding</keyword>
<dbReference type="GO" id="GO:0003677">
    <property type="term" value="F:DNA binding"/>
    <property type="evidence" value="ECO:0007669"/>
    <property type="project" value="UniProtKB-KW"/>
</dbReference>
<name>A0A1T4JHX3_TREPO</name>
<dbReference type="SMART" id="SM00843">
    <property type="entry name" value="Ftsk_gamma"/>
    <property type="match status" value="1"/>
</dbReference>
<sequence>MKLSNKPNIAAGIVLLLVAAFFSISLILQALDFGSFGPGRENLLYQLGSMLTSVYGFSSILIPVFLFYAAISCFASRWTARKSMQLLTAVIPFFTAVGIEKVCRMIVNHTTDNFAFIKIVLTSIIGVMLVIIEILSAGMLADKISGVSTNGKKSGGRRTVKIPDGQNDASFEDINTSEYDADEETVFDGADFSVTEFSDGSNGSGVQEELSEKDASVSDEPYADGNSDAWDKGAGDYDETAASETVAEDPYSLASLEETSSPAQADETVQAHFPERSSTKEEDPFTGVFDDIPEEDEIPENPASLITQEEYAALTDFSDENEDSGDDDTSDEIEWPEEDEIKAKAGNTFQAETVVDEDINAESEGDAGGTEETSVFENTEEKEEPFTVPDHEEISLEENPFEDFSDANGDEGNLAEEVLSASDTAATLDPDFFDIDMNEETPEEEEEEAALEGRTGGFEANGKGAENDKDAPYETEERVEEVNPFETPETSLSVEVFDDMEKEIRDELKGKKFTFTEPEQQSDFDSQEMPENKISDSLSAQNSAASSRARAKGPYKIPTSLLEEYENDQYWIIDEQTKADSLKLKETLNQFNIEAEIIGIKKGPVVTMFELAPAPGVKLSKIVTLQDNIALSLAASSVRIVAPIPGRAAVGIEVPNKHRSIVSFREMIEQDLPEYNKMAIPVILGKDILGKAQLLDLVKTPHLLIAGATGAGKSVCVNSMILSILYKRSPQQVKLILVDPKVVELKLYNDIPHLLTPVITEPKRALQSLQYCLCEMERRYALLDGMGVRDISSYNRRIEERNICTEKLPYIVVIIDEFADLMATTGKELESTIARLAAMSRAVGIHLVLATQRPSIDVITGLIKANIPTRIAFMVASKMDSRIIIDQVGAEMLLGKGDMLYASAVDPFPVRIQGTFVSDNDVEKVVEYVKSYGEPEYIDDEIFVDDDDVDLGPSLFNEGADPLYDQALDIVIQAGKASASYIQRRLKIGYNRAARLVEEMEERGIVGPANGSKPREVIHIPS</sequence>
<feature type="domain" description="FtsK" evidence="8">
    <location>
        <begin position="690"/>
        <end position="882"/>
    </location>
</feature>
<evidence type="ECO:0000256" key="7">
    <source>
        <dbReference type="SAM" id="Phobius"/>
    </source>
</evidence>
<dbReference type="Pfam" id="PF17854">
    <property type="entry name" value="FtsK_alpha"/>
    <property type="match status" value="1"/>
</dbReference>
<feature type="compositionally biased region" description="Basic and acidic residues" evidence="6">
    <location>
        <begin position="465"/>
        <end position="476"/>
    </location>
</feature>
<dbReference type="Gene3D" id="3.30.980.40">
    <property type="match status" value="1"/>
</dbReference>
<feature type="compositionally biased region" description="Polar residues" evidence="6">
    <location>
        <begin position="195"/>
        <end position="205"/>
    </location>
</feature>
<dbReference type="GO" id="GO:0005524">
    <property type="term" value="F:ATP binding"/>
    <property type="evidence" value="ECO:0007669"/>
    <property type="project" value="UniProtKB-UniRule"/>
</dbReference>
<feature type="region of interest" description="Disordered" evidence="6">
    <location>
        <begin position="193"/>
        <end position="410"/>
    </location>
</feature>
<evidence type="ECO:0000256" key="6">
    <source>
        <dbReference type="SAM" id="MobiDB-lite"/>
    </source>
</evidence>
<feature type="transmembrane region" description="Helical" evidence="7">
    <location>
        <begin position="113"/>
        <end position="135"/>
    </location>
</feature>
<evidence type="ECO:0000256" key="4">
    <source>
        <dbReference type="ARBA" id="ARBA00023125"/>
    </source>
</evidence>
<dbReference type="Gene3D" id="1.10.10.10">
    <property type="entry name" value="Winged helix-like DNA-binding domain superfamily/Winged helix DNA-binding domain"/>
    <property type="match status" value="1"/>
</dbReference>
<keyword evidence="7" id="KW-0812">Transmembrane</keyword>
<dbReference type="Pfam" id="PF09397">
    <property type="entry name" value="FtsK_gamma"/>
    <property type="match status" value="1"/>
</dbReference>
<dbReference type="GeneID" id="78315588"/>
<evidence type="ECO:0000313" key="10">
    <source>
        <dbReference type="Proteomes" id="UP000190423"/>
    </source>
</evidence>
<evidence type="ECO:0000256" key="3">
    <source>
        <dbReference type="ARBA" id="ARBA00022840"/>
    </source>
</evidence>